<keyword evidence="2" id="KW-1185">Reference proteome</keyword>
<gene>
    <name evidence="1" type="ORF">FLK61_35335</name>
</gene>
<organism evidence="1 2">
    <name type="scientific">Paenalkalicoccus suaedae</name>
    <dbReference type="NCBI Taxonomy" id="2592382"/>
    <lineage>
        <taxon>Bacteria</taxon>
        <taxon>Bacillati</taxon>
        <taxon>Bacillota</taxon>
        <taxon>Bacilli</taxon>
        <taxon>Bacillales</taxon>
        <taxon>Bacillaceae</taxon>
        <taxon>Paenalkalicoccus</taxon>
    </lineage>
</organism>
<reference evidence="2" key="1">
    <citation type="submission" date="2019-07" db="EMBL/GenBank/DDBJ databases">
        <title>Bacillus alkalisoli sp. nov. isolated from saline soil.</title>
        <authorList>
            <person name="Sun J.-Q."/>
            <person name="Xu L."/>
        </authorList>
    </citation>
    <scope>NUCLEOTIDE SEQUENCE [LARGE SCALE GENOMIC DNA]</scope>
    <source>
        <strain evidence="2">M4U3P1</strain>
    </source>
</reference>
<accession>A0A859FF23</accession>
<evidence type="ECO:0008006" key="3">
    <source>
        <dbReference type="Google" id="ProtNLM"/>
    </source>
</evidence>
<sequence>MNDTINNILENPNKRGYRFYSNTSEVANQLFEIYTNSDDKSVVSSFLKKCEIIAQRLLNSEIHLINTRPAMQKPRKGSLIITFNVDFYGEFSCVLAKIDSEDFLSEQNFERDSGFLINEPALKTAIIKFVLIDDDEVDLDLVVADTSSSIADYWTNNFLESKEMTSDQKNTRLAFQDIELIISKNLKKQAPADYTELRNNLVGYFKNQENFHFDRMIDHVFGNYTMENDKVTIDHIKDKVTKLKEKENFDTQFKLIPSEITARFKKTYPLTDEIELRTNGHVRNLKHIIRAEKKANGQKIIEIKVNDDEVFKQFNFKNDD</sequence>
<evidence type="ECO:0000313" key="2">
    <source>
        <dbReference type="Proteomes" id="UP000318138"/>
    </source>
</evidence>
<dbReference type="KEGG" id="psua:FLK61_35335"/>
<dbReference type="RefSeq" id="WP_176009925.1">
    <property type="nucleotide sequence ID" value="NZ_CP041372.2"/>
</dbReference>
<dbReference type="AlphaFoldDB" id="A0A859FF23"/>
<dbReference type="EMBL" id="CP041372">
    <property type="protein sequence ID" value="QKS71943.1"/>
    <property type="molecule type" value="Genomic_DNA"/>
</dbReference>
<evidence type="ECO:0000313" key="1">
    <source>
        <dbReference type="EMBL" id="QKS71943.1"/>
    </source>
</evidence>
<dbReference type="Proteomes" id="UP000318138">
    <property type="component" value="Chromosome"/>
</dbReference>
<name>A0A859FF23_9BACI</name>
<proteinExistence type="predicted"/>
<protein>
    <recommendedName>
        <fullName evidence="3">Nucleoid-associated protein</fullName>
    </recommendedName>
</protein>